<dbReference type="PRINTS" id="PR01415">
    <property type="entry name" value="ANKYRIN"/>
</dbReference>
<keyword evidence="1" id="KW-0677">Repeat</keyword>
<keyword evidence="5" id="KW-0472">Membrane</keyword>
<feature type="repeat" description="ANK" evidence="3">
    <location>
        <begin position="277"/>
        <end position="309"/>
    </location>
</feature>
<dbReference type="PROSITE" id="PS50297">
    <property type="entry name" value="ANK_REP_REGION"/>
    <property type="match status" value="10"/>
</dbReference>
<proteinExistence type="predicted"/>
<dbReference type="EMBL" id="MIKF01000007">
    <property type="protein sequence ID" value="RTE84427.1"/>
    <property type="molecule type" value="Genomic_DNA"/>
</dbReference>
<feature type="repeat" description="ANK" evidence="3">
    <location>
        <begin position="244"/>
        <end position="276"/>
    </location>
</feature>
<dbReference type="Pfam" id="PF12796">
    <property type="entry name" value="Ank_2"/>
    <property type="match status" value="5"/>
</dbReference>
<gene>
    <name evidence="6" type="ORF">BHE90_000961</name>
</gene>
<feature type="repeat" description="ANK" evidence="3">
    <location>
        <begin position="138"/>
        <end position="170"/>
    </location>
</feature>
<feature type="repeat" description="ANK" evidence="3">
    <location>
        <begin position="732"/>
        <end position="764"/>
    </location>
</feature>
<protein>
    <submittedName>
        <fullName evidence="6">Uncharacterized protein</fullName>
    </submittedName>
</protein>
<comment type="caution">
    <text evidence="6">The sequence shown here is derived from an EMBL/GenBank/DDBJ whole genome shotgun (WGS) entry which is preliminary data.</text>
</comment>
<feature type="region of interest" description="Disordered" evidence="4">
    <location>
        <begin position="685"/>
        <end position="720"/>
    </location>
</feature>
<evidence type="ECO:0000313" key="7">
    <source>
        <dbReference type="Proteomes" id="UP000287124"/>
    </source>
</evidence>
<keyword evidence="2 3" id="KW-0040">ANK repeat</keyword>
<evidence type="ECO:0000256" key="3">
    <source>
        <dbReference type="PROSITE-ProRule" id="PRU00023"/>
    </source>
</evidence>
<keyword evidence="5" id="KW-1133">Transmembrane helix</keyword>
<dbReference type="InterPro" id="IPR036770">
    <property type="entry name" value="Ankyrin_rpt-contain_sf"/>
</dbReference>
<feature type="repeat" description="ANK" evidence="3">
    <location>
        <begin position="585"/>
        <end position="617"/>
    </location>
</feature>
<feature type="repeat" description="ANK" evidence="3">
    <location>
        <begin position="35"/>
        <end position="67"/>
    </location>
</feature>
<keyword evidence="7" id="KW-1185">Reference proteome</keyword>
<dbReference type="SUPFAM" id="SSF48403">
    <property type="entry name" value="Ankyrin repeat"/>
    <property type="match status" value="4"/>
</dbReference>
<evidence type="ECO:0000313" key="6">
    <source>
        <dbReference type="EMBL" id="RTE84427.1"/>
    </source>
</evidence>
<reference evidence="6 7" key="1">
    <citation type="submission" date="2017-06" db="EMBL/GenBank/DDBJ databases">
        <title>Comparative genomic analysis of Ambrosia Fusariam Clade fungi.</title>
        <authorList>
            <person name="Stajich J.E."/>
            <person name="Carrillo J."/>
            <person name="Kijimoto T."/>
            <person name="Eskalen A."/>
            <person name="O'Donnell K."/>
            <person name="Kasson M."/>
        </authorList>
    </citation>
    <scope>NUCLEOTIDE SEQUENCE [LARGE SCALE GENOMIC DNA]</scope>
    <source>
        <strain evidence="6 7">UCR1854</strain>
    </source>
</reference>
<accession>A0A430M8V8</accession>
<dbReference type="Gene3D" id="1.25.40.20">
    <property type="entry name" value="Ankyrin repeat-containing domain"/>
    <property type="match status" value="7"/>
</dbReference>
<dbReference type="PANTHER" id="PTHR24166">
    <property type="entry name" value="ROLLING PEBBLES, ISOFORM B"/>
    <property type="match status" value="1"/>
</dbReference>
<feature type="repeat" description="ANK" evidence="3">
    <location>
        <begin position="347"/>
        <end position="379"/>
    </location>
</feature>
<dbReference type="InterPro" id="IPR050889">
    <property type="entry name" value="Dendritic_Spine_Reg/Scaffold"/>
</dbReference>
<name>A0A430M8V8_9HYPO</name>
<feature type="repeat" description="ANK" evidence="3">
    <location>
        <begin position="552"/>
        <end position="584"/>
    </location>
</feature>
<evidence type="ECO:0000256" key="2">
    <source>
        <dbReference type="ARBA" id="ARBA00023043"/>
    </source>
</evidence>
<evidence type="ECO:0000256" key="1">
    <source>
        <dbReference type="ARBA" id="ARBA00022737"/>
    </source>
</evidence>
<dbReference type="Gene3D" id="1.20.58.340">
    <property type="entry name" value="Magnesium transport protein CorA, transmembrane region"/>
    <property type="match status" value="1"/>
</dbReference>
<dbReference type="Pfam" id="PF00023">
    <property type="entry name" value="Ank"/>
    <property type="match status" value="1"/>
</dbReference>
<dbReference type="Proteomes" id="UP000287124">
    <property type="component" value="Unassembled WGS sequence"/>
</dbReference>
<organism evidence="6 7">
    <name type="scientific">Fusarium euwallaceae</name>
    <dbReference type="NCBI Taxonomy" id="1147111"/>
    <lineage>
        <taxon>Eukaryota</taxon>
        <taxon>Fungi</taxon>
        <taxon>Dikarya</taxon>
        <taxon>Ascomycota</taxon>
        <taxon>Pezizomycotina</taxon>
        <taxon>Sordariomycetes</taxon>
        <taxon>Hypocreomycetidae</taxon>
        <taxon>Hypocreales</taxon>
        <taxon>Nectriaceae</taxon>
        <taxon>Fusarium</taxon>
        <taxon>Fusarium solani species complex</taxon>
    </lineage>
</organism>
<feature type="repeat" description="ANK" evidence="3">
    <location>
        <begin position="519"/>
        <end position="551"/>
    </location>
</feature>
<feature type="repeat" description="ANK" evidence="3">
    <location>
        <begin position="618"/>
        <end position="650"/>
    </location>
</feature>
<evidence type="ECO:0000256" key="4">
    <source>
        <dbReference type="SAM" id="MobiDB-lite"/>
    </source>
</evidence>
<feature type="transmembrane region" description="Helical" evidence="5">
    <location>
        <begin position="1383"/>
        <end position="1404"/>
    </location>
</feature>
<dbReference type="PANTHER" id="PTHR24166:SF48">
    <property type="entry name" value="PROTEIN VAPYRIN"/>
    <property type="match status" value="1"/>
</dbReference>
<dbReference type="SMART" id="SM00248">
    <property type="entry name" value="ANK"/>
    <property type="match status" value="18"/>
</dbReference>
<feature type="repeat" description="ANK" evidence="3">
    <location>
        <begin position="171"/>
        <end position="203"/>
    </location>
</feature>
<feature type="repeat" description="ANK" evidence="3">
    <location>
        <begin position="381"/>
        <end position="413"/>
    </location>
</feature>
<evidence type="ECO:0000256" key="5">
    <source>
        <dbReference type="SAM" id="Phobius"/>
    </source>
</evidence>
<feature type="transmembrane region" description="Helical" evidence="5">
    <location>
        <begin position="1349"/>
        <end position="1371"/>
    </location>
</feature>
<dbReference type="InterPro" id="IPR002110">
    <property type="entry name" value="Ankyrin_rpt"/>
</dbReference>
<dbReference type="Pfam" id="PF13637">
    <property type="entry name" value="Ank_4"/>
    <property type="match status" value="1"/>
</dbReference>
<sequence length="1460" mass="162556">MDTPSIIYLAKNGDVEQLKELLLGGVDLDLRDEVCGQTAISWASERGHLEVVKMLLEKDAGIDIADEEGLLPLYWACTNNHDEIARLLLYSTTKPEDILHHDGHGRSALSYAAMCGAADVIQRLLSTPNIDVDSRDEDGWTPLMFAVARGHEEASTLLLDAKADVCLKDEEGRTALYHAASKGHVETIKILLKTNPDLILSNGPKSDDPQMMVAAAFAVAASGIDDTWKALTNKSQYLTAQDSEGLTALHHAANLGLLHVAKRLVEDGSKVNALDEAGRSPLILASMAGSLPTVKFLLDQEADLNLRDDTYKQTPLMFAVEYGRDDVVQYLCARNDVDVNAVATGWREYTALIFAAVGGHLEIMKNLLKHEPDLEKVDSVFGQSALSRATENGNVDVAQLLIQAGANLYSSNHDGQSPALLAAMRSTEMLKLCIEEPRGPDIADTEPTPRARAVETGLRYGCEFNREDIIDFIFGSDEYLNAQDEHQRNVLSLASEHGIKTEMEKLCEKDLDFNMRDKAGRTPLSWAAADGGKESVSLLLERTAIPDRADNNRRTPLSWASGSGQVEAVALLLDKGAQHDSKDKSDRSPLSWAAAGGHDKVLTVLLEKGSSVNSQDTSKRTPLLWAVANGSEECVGLLLKNGADPDRADSSRRTPLSWAAGEGYLSVVKHLLAYRVDKEMPVSTETRADSKAIRQSGFGKEPRPAQEAGIRPTGKTTKGKVKPIEVNSRDNKLWTPLFHAAYNGHKNVVDTLLSHGADLTITFMGDGGNATIVEHLIHMKQSLERDAAIGSASPVDGLKPEPAALDAVLQILMSSESLRKEPLKEAAMVDNQFSATVVKIPEREESDMVFAMLSVDTILRQDLPKHLSGDDSCRWLHLPANNMTWVEVLMARHFEASGEEEKWKRNIVLKPKLWSGQQHTSWDKSYHARFMRPACHSFALSQSRAKADPSRSKPHSKGIVLFMPFLHWDVEDEIEKLKKILKKKYSLRKAPEAMKAREAEDMVKKTNLNGTEKLYWMYLDQKSPLHARRTLDQFYYHTLPNTDERDKDQTALRHFRKQKFQGTDFKPVLTMVDQLWMWVLPEIGRSPPTIITAFPQRCNRMTSSTSKNMTVLIANIMERARELAVRTSGELAEVIASECSRIYLDATSDRKPPIQFLEIYNTSIGEITDKETKRFRDFQDAIKPIKPKEVNGVEIPQEIDPDTLKKMIDIEEDIEDLRQIKDIREELSIMSSLFHVQKEVLEVMDHAIRDDIDPVHRHPHLFPEFSTPTRSLSTSGSSAVDVKERASQSLMLMAVNRNIETVQRLEAYAERAATAIQQLLDLKNKQATLLQEQLARKLTIQTGKQGNTIMWFTVATIIFLPLSFMASFLALEISEFPWSNDKLSLSFVLPILFTVSVAVCVPAVTMAFKWDKAKAAAGYVQNTAGVEYISQIVGAMKEKYHRFLQKMKDARSKGPDKSPV</sequence>
<keyword evidence="5" id="KW-0812">Transmembrane</keyword>
<dbReference type="PROSITE" id="PS50088">
    <property type="entry name" value="ANK_REPEAT"/>
    <property type="match status" value="12"/>
</dbReference>